<dbReference type="Pfam" id="PF00327">
    <property type="entry name" value="Ribosomal_L30"/>
    <property type="match status" value="1"/>
</dbReference>
<evidence type="ECO:0000256" key="4">
    <source>
        <dbReference type="ARBA" id="ARBA00022980"/>
    </source>
</evidence>
<sequence>MNGQLLKVCSPLVSIARSKGYKAPGGIRYPGGITYYPRYPDHKDPEITPSKLFRVQRIKSGKGFPYWQKDILRELRILDSDSSVTIVKNIPEVNSKLWKVKHLIKVTPITFPYGEPTKDDINYTVMKENGQCLVIKKLEPKPEQVKALEQVETDKKQMDPETLARDCRLKWVNPFRGGF</sequence>
<dbReference type="InterPro" id="IPR005996">
    <property type="entry name" value="Ribosomal_uL30_bac-type"/>
</dbReference>
<gene>
    <name evidence="10" type="ORF">CINC_LOCUS9614</name>
</gene>
<evidence type="ECO:0000256" key="6">
    <source>
        <dbReference type="ARBA" id="ARBA00023274"/>
    </source>
</evidence>
<feature type="domain" description="Large ribosomal subunit protein uL30-like ferredoxin-like fold" evidence="9">
    <location>
        <begin position="53"/>
        <end position="104"/>
    </location>
</feature>
<evidence type="ECO:0000256" key="8">
    <source>
        <dbReference type="ARBA" id="ARBA00035356"/>
    </source>
</evidence>
<evidence type="ECO:0000256" key="3">
    <source>
        <dbReference type="ARBA" id="ARBA00022946"/>
    </source>
</evidence>
<accession>A0A9N8PYM5</accession>
<keyword evidence="5" id="KW-0496">Mitochondrion</keyword>
<protein>
    <recommendedName>
        <fullName evidence="7">Large ribosomal subunit protein uL30m</fullName>
    </recommendedName>
    <alternativeName>
        <fullName evidence="8">39S ribosomal protein L30, mitochondrial</fullName>
    </alternativeName>
</protein>
<evidence type="ECO:0000313" key="11">
    <source>
        <dbReference type="Proteomes" id="UP001154114"/>
    </source>
</evidence>
<dbReference type="GO" id="GO:0003735">
    <property type="term" value="F:structural constituent of ribosome"/>
    <property type="evidence" value="ECO:0007669"/>
    <property type="project" value="InterPro"/>
</dbReference>
<dbReference type="InterPro" id="IPR016082">
    <property type="entry name" value="Ribosomal_uL30_ferredoxin-like"/>
</dbReference>
<evidence type="ECO:0000256" key="7">
    <source>
        <dbReference type="ARBA" id="ARBA00035281"/>
    </source>
</evidence>
<dbReference type="Proteomes" id="UP001154114">
    <property type="component" value="Chromosome 3"/>
</dbReference>
<comment type="similarity">
    <text evidence="2">Belongs to the universal ribosomal protein uL30 family.</text>
</comment>
<name>A0A9N8PYM5_CHRIL</name>
<keyword evidence="6" id="KW-0687">Ribonucleoprotein</keyword>
<dbReference type="GO" id="GO:0005743">
    <property type="term" value="C:mitochondrial inner membrane"/>
    <property type="evidence" value="ECO:0007669"/>
    <property type="project" value="UniProtKB-ARBA"/>
</dbReference>
<dbReference type="PANTHER" id="PTHR15892:SF2">
    <property type="entry name" value="LARGE RIBOSOMAL SUBUNIT PROTEIN UL30M"/>
    <property type="match status" value="1"/>
</dbReference>
<proteinExistence type="inferred from homology"/>
<dbReference type="GO" id="GO:0015934">
    <property type="term" value="C:large ribosomal subunit"/>
    <property type="evidence" value="ECO:0007669"/>
    <property type="project" value="InterPro"/>
</dbReference>
<keyword evidence="11" id="KW-1185">Reference proteome</keyword>
<keyword evidence="4" id="KW-0689">Ribosomal protein</keyword>
<organism evidence="10 11">
    <name type="scientific">Chrysodeixis includens</name>
    <name type="common">Soybean looper</name>
    <name type="synonym">Pseudoplusia includens</name>
    <dbReference type="NCBI Taxonomy" id="689277"/>
    <lineage>
        <taxon>Eukaryota</taxon>
        <taxon>Metazoa</taxon>
        <taxon>Ecdysozoa</taxon>
        <taxon>Arthropoda</taxon>
        <taxon>Hexapoda</taxon>
        <taxon>Insecta</taxon>
        <taxon>Pterygota</taxon>
        <taxon>Neoptera</taxon>
        <taxon>Endopterygota</taxon>
        <taxon>Lepidoptera</taxon>
        <taxon>Glossata</taxon>
        <taxon>Ditrysia</taxon>
        <taxon>Noctuoidea</taxon>
        <taxon>Noctuidae</taxon>
        <taxon>Plusiinae</taxon>
        <taxon>Chrysodeixis</taxon>
    </lineage>
</organism>
<evidence type="ECO:0000313" key="10">
    <source>
        <dbReference type="EMBL" id="CAD0195662.1"/>
    </source>
</evidence>
<dbReference type="CDD" id="cd00355">
    <property type="entry name" value="Ribosomal_L30_like"/>
    <property type="match status" value="1"/>
</dbReference>
<dbReference type="AlphaFoldDB" id="A0A9N8PYM5"/>
<dbReference type="FunFam" id="3.30.1390.20:FF:000005">
    <property type="entry name" value="39S ribosomal protein L30, mitochondrial"/>
    <property type="match status" value="1"/>
</dbReference>
<dbReference type="EMBL" id="LR824006">
    <property type="protein sequence ID" value="CAD0195662.1"/>
    <property type="molecule type" value="Genomic_DNA"/>
</dbReference>
<keyword evidence="3" id="KW-0809">Transit peptide</keyword>
<dbReference type="GO" id="GO:0006412">
    <property type="term" value="P:translation"/>
    <property type="evidence" value="ECO:0007669"/>
    <property type="project" value="InterPro"/>
</dbReference>
<comment type="subcellular location">
    <subcellularLocation>
        <location evidence="1">Mitochondrion</location>
    </subcellularLocation>
</comment>
<evidence type="ECO:0000256" key="2">
    <source>
        <dbReference type="ARBA" id="ARBA00007594"/>
    </source>
</evidence>
<reference evidence="10" key="1">
    <citation type="submission" date="2021-12" db="EMBL/GenBank/DDBJ databases">
        <authorList>
            <person name="King R."/>
        </authorList>
    </citation>
    <scope>NUCLEOTIDE SEQUENCE</scope>
</reference>
<dbReference type="InterPro" id="IPR036919">
    <property type="entry name" value="Ribo_uL30_ferredoxin-like_sf"/>
</dbReference>
<dbReference type="Gene3D" id="3.30.1390.20">
    <property type="entry name" value="Ribosomal protein L30, ferredoxin-like fold domain"/>
    <property type="match status" value="1"/>
</dbReference>
<dbReference type="PANTHER" id="PTHR15892">
    <property type="entry name" value="MITOCHONDRIAL RIBOSOMAL PROTEIN L30"/>
    <property type="match status" value="1"/>
</dbReference>
<evidence type="ECO:0000256" key="5">
    <source>
        <dbReference type="ARBA" id="ARBA00023128"/>
    </source>
</evidence>
<evidence type="ECO:0000256" key="1">
    <source>
        <dbReference type="ARBA" id="ARBA00004173"/>
    </source>
</evidence>
<dbReference type="SUPFAM" id="SSF55129">
    <property type="entry name" value="Ribosomal protein L30p/L7e"/>
    <property type="match status" value="1"/>
</dbReference>
<evidence type="ECO:0000259" key="9">
    <source>
        <dbReference type="Pfam" id="PF00327"/>
    </source>
</evidence>
<dbReference type="OrthoDB" id="9973389at2759"/>